<dbReference type="GO" id="GO:0006629">
    <property type="term" value="P:lipid metabolic process"/>
    <property type="evidence" value="ECO:0007669"/>
    <property type="project" value="InterPro"/>
</dbReference>
<dbReference type="InterPro" id="IPR057506">
    <property type="entry name" value="C2_GPCPD1"/>
</dbReference>
<gene>
    <name evidence="6" type="ORF">LALA0_S07e02938g</name>
</gene>
<dbReference type="SMART" id="SM00248">
    <property type="entry name" value="ANK"/>
    <property type="match status" value="7"/>
</dbReference>
<dbReference type="SUPFAM" id="SSF48403">
    <property type="entry name" value="Ankyrin repeat"/>
    <property type="match status" value="1"/>
</dbReference>
<protein>
    <submittedName>
        <fullName evidence="6">LALA0S07e02938g1_1</fullName>
    </submittedName>
</protein>
<dbReference type="Gene3D" id="1.25.40.20">
    <property type="entry name" value="Ankyrin repeat-containing domain"/>
    <property type="match status" value="2"/>
</dbReference>
<dbReference type="GO" id="GO:0004861">
    <property type="term" value="F:cyclin-dependent protein serine/threonine kinase inhibitor activity"/>
    <property type="evidence" value="ECO:0007669"/>
    <property type="project" value="EnsemblFungi"/>
</dbReference>
<keyword evidence="1" id="KW-0677">Repeat</keyword>
<dbReference type="Proteomes" id="UP000054304">
    <property type="component" value="Unassembled WGS sequence"/>
</dbReference>
<dbReference type="InterPro" id="IPR036770">
    <property type="entry name" value="Ankyrin_rpt-contain_sf"/>
</dbReference>
<dbReference type="OrthoDB" id="1577640at2759"/>
<feature type="domain" description="SPX" evidence="4">
    <location>
        <begin position="1"/>
        <end position="163"/>
    </location>
</feature>
<reference evidence="6 7" key="1">
    <citation type="submission" date="2014-12" db="EMBL/GenBank/DDBJ databases">
        <authorList>
            <person name="Neuveglise Cecile"/>
        </authorList>
    </citation>
    <scope>NUCLEOTIDE SEQUENCE [LARGE SCALE GENOMIC DNA]</scope>
    <source>
        <strain evidence="6 7">CBS 12615</strain>
    </source>
</reference>
<sequence length="1097" mass="122941">MKFGKDLESRQLTLPEYNGHFIDYKGLKKLIKHLSGPPLPPTVEAPEIDQTHVYQVLQEHRASFFFKVERELEKVNEYYLEKEADMRVKFDILRSRYQDCVKRGKLSSKSTLAYKQLREGAKKFERDLSHLEQFVELNRTGFSKVLKKWDKRSHSQTKDFYLATVVSVQPVFTRNEASRLNDEVSTILLELNTISAQEDPYAYSTSFPSHASYPKLTDLSNPNTSHRIASTTLLPAPGIDSIQPDFRTGNMDISMEIETWYMEAQNIAKLKDEEPRTRLLRQFAAEKIPNFVEKTVPKSRIDKDVIMRDALTKVFLLLVSSSIDDASLSVFLKAAAPNIDFSYAEEDEAVFSKRNIFHEAASCEGHARNFVLQEAIEQCRDFTLPQEVLRKLLNAQDANGRIPLHYACDLGKKEFVELLMRSLLLDTVDVVDNDSKTPLVLAVSNNCIEITELLLNSQINTSSEAAESKKPHFNPLNVACAHLNYEAAKSILNLSNIDPTAVRDTQGRCPLHITAKNGGDAKLIELLVSHGADPNGVDGFNGWTPVFYAIQEGHRETVAGLLKCGARMDIKDDDNLSPFFFALWEGHLGVINLLKDHLSAVRPNPDLIVSPLKSALDPVDLLSPEDSLNGIPDFALPPPIIPLRKYGHNFLERKIFVEIGFSPGTSSIVLNKEDEMVLSSPGRVTLTSNISDIIPRNILLPIEDGEESFVVFQVDSLEKFSIDFEIFPSFGTRMIAKTTALSSQFQTFQASPSNKGDFVLPLFDSRLKNVGQLKFNYRLVFPYNGTPLDVTKYETYWKSTMSNETGKSGNQLITSSSLSGRYINFFVTALNDGTIVVAPNKTITVGPMSLKLLDLNAAQLECLVGYSLNGFSRDSEAFSFQELLAERFVTLDALLSKIPLNSHLDIEVCFPTECEFKSIPLKLSPHININTFIDGILTSLFAHVRDNSFGGQLSSIVFTSCNADVCSILNWKQPNFPVLFYMNGLRNENNNLVKDTPHHLSKLALNPDAVDFADLCSRSVRESVQFATYNNLLGIIIPLHLLGASQQLITEIRARGLLLIGSTLEGDTDKSAVDFWVDDINGLRVRDYLDFRGSIEM</sequence>
<dbReference type="GO" id="GO:0000425">
    <property type="term" value="P:pexophagy"/>
    <property type="evidence" value="ECO:0007669"/>
    <property type="project" value="EnsemblFungi"/>
</dbReference>
<dbReference type="STRING" id="1245769.A0A0C7N9B7"/>
<evidence type="ECO:0000256" key="3">
    <source>
        <dbReference type="PROSITE-ProRule" id="PRU00023"/>
    </source>
</evidence>
<dbReference type="PROSITE" id="PS51704">
    <property type="entry name" value="GP_PDE"/>
    <property type="match status" value="1"/>
</dbReference>
<dbReference type="GO" id="GO:0005634">
    <property type="term" value="C:nucleus"/>
    <property type="evidence" value="ECO:0007669"/>
    <property type="project" value="EnsemblFungi"/>
</dbReference>
<dbReference type="HOGENOM" id="CLU_002842_1_0_1"/>
<dbReference type="EMBL" id="LN736366">
    <property type="protein sequence ID" value="CEP63125.1"/>
    <property type="molecule type" value="Genomic_DNA"/>
</dbReference>
<dbReference type="CDD" id="cd08578">
    <property type="entry name" value="GDPD_NUC-2_fungi"/>
    <property type="match status" value="1"/>
</dbReference>
<dbReference type="Pfam" id="PF25329">
    <property type="entry name" value="C2_GDE1"/>
    <property type="match status" value="1"/>
</dbReference>
<feature type="repeat" description="ANK" evidence="3">
    <location>
        <begin position="541"/>
        <end position="573"/>
    </location>
</feature>
<dbReference type="GeneID" id="34686615"/>
<feature type="repeat" description="ANK" evidence="3">
    <location>
        <begin position="399"/>
        <end position="421"/>
    </location>
</feature>
<keyword evidence="7" id="KW-1185">Reference proteome</keyword>
<dbReference type="CDD" id="cd14483">
    <property type="entry name" value="SPX_PHO81_NUC-2_like"/>
    <property type="match status" value="1"/>
</dbReference>
<dbReference type="GO" id="GO:0008081">
    <property type="term" value="F:phosphoric diester hydrolase activity"/>
    <property type="evidence" value="ECO:0007669"/>
    <property type="project" value="InterPro"/>
</dbReference>
<dbReference type="PROSITE" id="PS51382">
    <property type="entry name" value="SPX"/>
    <property type="match status" value="1"/>
</dbReference>
<dbReference type="Pfam" id="PF03105">
    <property type="entry name" value="SPX"/>
    <property type="match status" value="2"/>
</dbReference>
<evidence type="ECO:0000256" key="1">
    <source>
        <dbReference type="ARBA" id="ARBA00022737"/>
    </source>
</evidence>
<dbReference type="InterPro" id="IPR017946">
    <property type="entry name" value="PLC-like_Pdiesterase_TIM-brl"/>
</dbReference>
<dbReference type="RefSeq" id="XP_022629346.1">
    <property type="nucleotide sequence ID" value="XM_022771439.1"/>
</dbReference>
<dbReference type="PANTHER" id="PTHR24198:SF165">
    <property type="entry name" value="ANKYRIN REPEAT-CONTAINING PROTEIN-RELATED"/>
    <property type="match status" value="1"/>
</dbReference>
<dbReference type="InterPro" id="IPR004331">
    <property type="entry name" value="SPX_dom"/>
</dbReference>
<dbReference type="InterPro" id="IPR002110">
    <property type="entry name" value="Ankyrin_rpt"/>
</dbReference>
<evidence type="ECO:0000256" key="2">
    <source>
        <dbReference type="ARBA" id="ARBA00023043"/>
    </source>
</evidence>
<dbReference type="Gene3D" id="3.20.20.190">
    <property type="entry name" value="Phosphatidylinositol (PI) phosphodiesterase"/>
    <property type="match status" value="1"/>
</dbReference>
<evidence type="ECO:0000259" key="5">
    <source>
        <dbReference type="PROSITE" id="PS51704"/>
    </source>
</evidence>
<accession>A0A0C7N9B7</accession>
<dbReference type="PROSITE" id="PS50297">
    <property type="entry name" value="ANK_REP_REGION"/>
    <property type="match status" value="3"/>
</dbReference>
<dbReference type="GO" id="GO:0016036">
    <property type="term" value="P:cellular response to phosphate starvation"/>
    <property type="evidence" value="ECO:0007669"/>
    <property type="project" value="EnsemblFungi"/>
</dbReference>
<organism evidence="6 7">
    <name type="scientific">Lachancea lanzarotensis</name>
    <dbReference type="NCBI Taxonomy" id="1245769"/>
    <lineage>
        <taxon>Eukaryota</taxon>
        <taxon>Fungi</taxon>
        <taxon>Dikarya</taxon>
        <taxon>Ascomycota</taxon>
        <taxon>Saccharomycotina</taxon>
        <taxon>Saccharomycetes</taxon>
        <taxon>Saccharomycetales</taxon>
        <taxon>Saccharomycetaceae</taxon>
        <taxon>Lachancea</taxon>
    </lineage>
</organism>
<feature type="repeat" description="ANK" evidence="3">
    <location>
        <begin position="506"/>
        <end position="539"/>
    </location>
</feature>
<dbReference type="GO" id="GO:0006796">
    <property type="term" value="P:phosphate-containing compound metabolic process"/>
    <property type="evidence" value="ECO:0007669"/>
    <property type="project" value="EnsemblFungi"/>
</dbReference>
<evidence type="ECO:0000259" key="4">
    <source>
        <dbReference type="PROSITE" id="PS51382"/>
    </source>
</evidence>
<proteinExistence type="predicted"/>
<feature type="domain" description="GP-PDE" evidence="5">
    <location>
        <begin position="790"/>
        <end position="1097"/>
    </location>
</feature>
<dbReference type="Pfam" id="PF12796">
    <property type="entry name" value="Ank_2"/>
    <property type="match status" value="2"/>
</dbReference>
<evidence type="ECO:0000313" key="6">
    <source>
        <dbReference type="EMBL" id="CEP63125.1"/>
    </source>
</evidence>
<name>A0A0C7N9B7_9SACH</name>
<dbReference type="PANTHER" id="PTHR24198">
    <property type="entry name" value="ANKYRIN REPEAT AND PROTEIN KINASE DOMAIN-CONTAINING PROTEIN"/>
    <property type="match status" value="1"/>
</dbReference>
<keyword evidence="2 3" id="KW-0040">ANK repeat</keyword>
<dbReference type="InterPro" id="IPR030395">
    <property type="entry name" value="GP_PDE_dom"/>
</dbReference>
<dbReference type="PROSITE" id="PS50088">
    <property type="entry name" value="ANK_REPEAT"/>
    <property type="match status" value="3"/>
</dbReference>
<dbReference type="AlphaFoldDB" id="A0A0C7N9B7"/>
<evidence type="ECO:0000313" key="7">
    <source>
        <dbReference type="Proteomes" id="UP000054304"/>
    </source>
</evidence>